<dbReference type="AlphaFoldDB" id="E6PGZ8"/>
<protein>
    <submittedName>
        <fullName evidence="1">Uncharacterized protein</fullName>
    </submittedName>
</protein>
<gene>
    <name evidence="1" type="ORF">CARN1_1134</name>
</gene>
<reference evidence="1" key="1">
    <citation type="submission" date="2009-10" db="EMBL/GenBank/DDBJ databases">
        <title>Diversity of trophic interactions inside an arsenic-rich microbial ecosystem.</title>
        <authorList>
            <person name="Bertin P.N."/>
            <person name="Heinrich-Salmeron A."/>
            <person name="Pelletier E."/>
            <person name="Goulhen-Chollet F."/>
            <person name="Arsene-Ploetze F."/>
            <person name="Gallien S."/>
            <person name="Calteau A."/>
            <person name="Vallenet D."/>
            <person name="Casiot C."/>
            <person name="Chane-Woon-Ming B."/>
            <person name="Giloteaux L."/>
            <person name="Barakat M."/>
            <person name="Bonnefoy V."/>
            <person name="Bruneel O."/>
            <person name="Chandler M."/>
            <person name="Cleiss J."/>
            <person name="Duran R."/>
            <person name="Elbaz-Poulichet F."/>
            <person name="Fonknechten N."/>
            <person name="Lauga B."/>
            <person name="Mornico D."/>
            <person name="Ortet P."/>
            <person name="Schaeffer C."/>
            <person name="Siguier P."/>
            <person name="Alexander Thil Smith A."/>
            <person name="Van Dorsselaer A."/>
            <person name="Weissenbach J."/>
            <person name="Medigue C."/>
            <person name="Le Paslier D."/>
        </authorList>
    </citation>
    <scope>NUCLEOTIDE SEQUENCE</scope>
</reference>
<proteinExistence type="predicted"/>
<name>E6PGZ8_9ZZZZ</name>
<evidence type="ECO:0000313" key="1">
    <source>
        <dbReference type="EMBL" id="CBH75736.1"/>
    </source>
</evidence>
<comment type="caution">
    <text evidence="1">The sequence shown here is derived from an EMBL/GenBank/DDBJ whole genome shotgun (WGS) entry which is preliminary data.</text>
</comment>
<dbReference type="EMBL" id="CABL01000016">
    <property type="protein sequence ID" value="CBH75736.1"/>
    <property type="molecule type" value="Genomic_DNA"/>
</dbReference>
<accession>E6PGZ8</accession>
<sequence>MLTGFHISATRLSQYFSVFNNYGTYSWVTAPIILINGTARLVYSLNHVLRITAVAHPSTLSGKDNYAWVLSRFSRSISKMIESFSEVLFPSYNRTQLIDIVSLTSTSDSLRNSATKARCVRYKIILPRSQSPQVPGSTPHAPAASRIDHPLALRLARSISAMLLGSGNGL</sequence>
<organism evidence="1">
    <name type="scientific">mine drainage metagenome</name>
    <dbReference type="NCBI Taxonomy" id="410659"/>
    <lineage>
        <taxon>unclassified sequences</taxon>
        <taxon>metagenomes</taxon>
        <taxon>ecological metagenomes</taxon>
    </lineage>
</organism>